<comment type="function">
    <text evidence="6">Catalyzes the transfer of methyl groups from S-adenosyl-methionine to the C-24 of sterols.</text>
</comment>
<dbReference type="InterPro" id="IPR030384">
    <property type="entry name" value="MeTrfase_SMT"/>
</dbReference>
<comment type="similarity">
    <text evidence="4 5 6">Belongs to the class I-like SAM-binding methyltransferase superfamily. Erg6/SMT family.</text>
</comment>
<feature type="domain" description="SAM-dependent methyltransferase Erg6/SMT-type" evidence="7">
    <location>
        <begin position="76"/>
        <end position="373"/>
    </location>
</feature>
<evidence type="ECO:0000256" key="4">
    <source>
        <dbReference type="ARBA" id="ARBA00038188"/>
    </source>
</evidence>
<dbReference type="PANTHER" id="PTHR44068:SF1">
    <property type="entry name" value="HYPOTHETICAL LOC100005854"/>
    <property type="match status" value="1"/>
</dbReference>
<evidence type="ECO:0000313" key="8">
    <source>
        <dbReference type="EMBL" id="KAH6586985.1"/>
    </source>
</evidence>
<keyword evidence="9" id="KW-1185">Reference proteome</keyword>
<accession>A0ABQ8EVY3</accession>
<evidence type="ECO:0000256" key="3">
    <source>
        <dbReference type="ARBA" id="ARBA00022691"/>
    </source>
</evidence>
<dbReference type="PROSITE" id="PS51685">
    <property type="entry name" value="SAM_MT_ERG6_SMT"/>
    <property type="match status" value="1"/>
</dbReference>
<keyword evidence="6" id="KW-0753">Steroid metabolism</keyword>
<proteinExistence type="inferred from homology"/>
<keyword evidence="6" id="KW-0443">Lipid metabolism</keyword>
<dbReference type="InterPro" id="IPR050447">
    <property type="entry name" value="Erg6_SMT_methyltransf"/>
</dbReference>
<organism evidence="8 9">
    <name type="scientific">Batrachochytrium salamandrivorans</name>
    <dbReference type="NCBI Taxonomy" id="1357716"/>
    <lineage>
        <taxon>Eukaryota</taxon>
        <taxon>Fungi</taxon>
        <taxon>Fungi incertae sedis</taxon>
        <taxon>Chytridiomycota</taxon>
        <taxon>Chytridiomycota incertae sedis</taxon>
        <taxon>Chytridiomycetes</taxon>
        <taxon>Rhizophydiales</taxon>
        <taxon>Rhizophydiales incertae sedis</taxon>
        <taxon>Batrachochytrium</taxon>
    </lineage>
</organism>
<keyword evidence="3 5" id="KW-0949">S-adenosyl-L-methionine</keyword>
<evidence type="ECO:0000256" key="2">
    <source>
        <dbReference type="ARBA" id="ARBA00022679"/>
    </source>
</evidence>
<dbReference type="Pfam" id="PF08498">
    <property type="entry name" value="Sterol_MT_C"/>
    <property type="match status" value="1"/>
</dbReference>
<dbReference type="SUPFAM" id="SSF53335">
    <property type="entry name" value="S-adenosyl-L-methionine-dependent methyltransferases"/>
    <property type="match status" value="1"/>
</dbReference>
<keyword evidence="6" id="KW-0752">Steroid biosynthesis</keyword>
<evidence type="ECO:0000256" key="6">
    <source>
        <dbReference type="RuleBase" id="RU362025"/>
    </source>
</evidence>
<dbReference type="EC" id="2.1.1.-" evidence="6"/>
<protein>
    <recommendedName>
        <fullName evidence="6">Sterol 24-C-methyltransferase</fullName>
        <ecNumber evidence="6">2.1.1.-</ecNumber>
    </recommendedName>
    <alternativeName>
        <fullName evidence="6">Delta(24)-sterol C-methyltransferase</fullName>
    </alternativeName>
</protein>
<sequence length="376" mass="42831">MTTDSQQSQHPTPVQDPELTSFLLRLRKKNTDTSAHKDTVDSYQKYWDADRKKGIANTEDSVAERRQGSDVFTNHFYDLVTDFYEYGWGTSFHFARMFRESQFKENITRHEDFLALKLGLNADTKCLDVGCGVGGPLREMVKFSGAHVTGLNNNAYQVKRCHHLANKLGLSAKCDAIKGNFEDMPFEDNTFDAAYAIEATCHARHLENPYAEIFRCLKPGGKFACYEWLTTEYYDDTNLAQKKIVHDVEEGNSISKLYTIPQTIAALKKIGFEVIEYADLADPKSLFREAQDPWYTPLQGSYSLRFEKLYQWRMNSLGRCITDAMVYTLEALRLAPAGTHKVSQLLNLAASSLVKAGEQHLMTPMFFFVVRKPMNA</sequence>
<evidence type="ECO:0000259" key="7">
    <source>
        <dbReference type="PROSITE" id="PS51685"/>
    </source>
</evidence>
<dbReference type="Pfam" id="PF08241">
    <property type="entry name" value="Methyltransf_11"/>
    <property type="match status" value="1"/>
</dbReference>
<keyword evidence="6" id="KW-1207">Sterol metabolism</keyword>
<evidence type="ECO:0000313" key="9">
    <source>
        <dbReference type="Proteomes" id="UP001648503"/>
    </source>
</evidence>
<name>A0ABQ8EVY3_9FUNG</name>
<dbReference type="Gene3D" id="3.40.50.150">
    <property type="entry name" value="Vaccinia Virus protein VP39"/>
    <property type="match status" value="1"/>
</dbReference>
<dbReference type="InterPro" id="IPR029063">
    <property type="entry name" value="SAM-dependent_MTases_sf"/>
</dbReference>
<gene>
    <name evidence="8" type="ORF">BASA50_000034</name>
</gene>
<dbReference type="PANTHER" id="PTHR44068">
    <property type="entry name" value="ZGC:194242"/>
    <property type="match status" value="1"/>
</dbReference>
<dbReference type="InterPro" id="IPR013705">
    <property type="entry name" value="Sterol_MeTrfase_C"/>
</dbReference>
<keyword evidence="1 5" id="KW-0489">Methyltransferase</keyword>
<dbReference type="InterPro" id="IPR013216">
    <property type="entry name" value="Methyltransf_11"/>
</dbReference>
<dbReference type="Proteomes" id="UP001648503">
    <property type="component" value="Unassembled WGS sequence"/>
</dbReference>
<dbReference type="EMBL" id="JAFCIX010000569">
    <property type="protein sequence ID" value="KAH6586985.1"/>
    <property type="molecule type" value="Genomic_DNA"/>
</dbReference>
<dbReference type="CDD" id="cd02440">
    <property type="entry name" value="AdoMet_MTases"/>
    <property type="match status" value="1"/>
</dbReference>
<keyword evidence="6" id="KW-0756">Sterol biosynthesis</keyword>
<comment type="pathway">
    <text evidence="6">Steroid metabolism.</text>
</comment>
<keyword evidence="6" id="KW-0444">Lipid biosynthesis</keyword>
<evidence type="ECO:0000256" key="1">
    <source>
        <dbReference type="ARBA" id="ARBA00022603"/>
    </source>
</evidence>
<evidence type="ECO:0000256" key="5">
    <source>
        <dbReference type="PROSITE-ProRule" id="PRU01022"/>
    </source>
</evidence>
<keyword evidence="2 5" id="KW-0808">Transferase</keyword>
<reference evidence="8 9" key="1">
    <citation type="submission" date="2021-02" db="EMBL/GenBank/DDBJ databases">
        <title>Variation within the Batrachochytrium salamandrivorans European outbreak.</title>
        <authorList>
            <person name="Kelly M."/>
            <person name="Pasmans F."/>
            <person name="Shea T.P."/>
            <person name="Munoz J.F."/>
            <person name="Carranza S."/>
            <person name="Cuomo C.A."/>
            <person name="Martel A."/>
        </authorList>
    </citation>
    <scope>NUCLEOTIDE SEQUENCE [LARGE SCALE GENOMIC DNA]</scope>
    <source>
        <strain evidence="8 9">AMFP18/2</strain>
    </source>
</reference>
<comment type="caution">
    <text evidence="8">The sequence shown here is derived from an EMBL/GenBank/DDBJ whole genome shotgun (WGS) entry which is preliminary data.</text>
</comment>